<dbReference type="GO" id="GO:0016567">
    <property type="term" value="P:protein ubiquitination"/>
    <property type="evidence" value="ECO:0007669"/>
    <property type="project" value="InterPro"/>
</dbReference>
<keyword evidence="2" id="KW-0479">Metal-binding</keyword>
<protein>
    <recommendedName>
        <fullName evidence="8">RING-type domain-containing protein</fullName>
    </recommendedName>
</protein>
<evidence type="ECO:0000313" key="9">
    <source>
        <dbReference type="EMBL" id="PAV80143.1"/>
    </source>
</evidence>
<evidence type="ECO:0000256" key="1">
    <source>
        <dbReference type="ARBA" id="ARBA00022679"/>
    </source>
</evidence>
<keyword evidence="1" id="KW-0808">Transferase</keyword>
<evidence type="ECO:0000256" key="4">
    <source>
        <dbReference type="ARBA" id="ARBA00022771"/>
    </source>
</evidence>
<dbReference type="InterPro" id="IPR013083">
    <property type="entry name" value="Znf_RING/FYVE/PHD"/>
</dbReference>
<feature type="domain" description="RING-type" evidence="8">
    <location>
        <begin position="774"/>
        <end position="1013"/>
    </location>
</feature>
<evidence type="ECO:0000256" key="7">
    <source>
        <dbReference type="SAM" id="MobiDB-lite"/>
    </source>
</evidence>
<dbReference type="PROSITE" id="PS51873">
    <property type="entry name" value="TRIAD"/>
    <property type="match status" value="1"/>
</dbReference>
<feature type="region of interest" description="Disordered" evidence="7">
    <location>
        <begin position="37"/>
        <end position="57"/>
    </location>
</feature>
<keyword evidence="4" id="KW-0863">Zinc-finger</keyword>
<organism evidence="9 10">
    <name type="scientific">Diploscapter pachys</name>
    <dbReference type="NCBI Taxonomy" id="2018661"/>
    <lineage>
        <taxon>Eukaryota</taxon>
        <taxon>Metazoa</taxon>
        <taxon>Ecdysozoa</taxon>
        <taxon>Nematoda</taxon>
        <taxon>Chromadorea</taxon>
        <taxon>Rhabditida</taxon>
        <taxon>Rhabditina</taxon>
        <taxon>Rhabditomorpha</taxon>
        <taxon>Rhabditoidea</taxon>
        <taxon>Rhabditidae</taxon>
        <taxon>Diploscapter</taxon>
    </lineage>
</organism>
<sequence>MIHWRGEDDDESESPENQPIVVRKDLIRLPPRPCRLNRQPHSRELYKGDDEGETDPSNVYRMHYSDCIPTRHRPSDVVDCEPSTSSSSELLNEVINQTALHAALQSEVVLNAQATELSLGPRLRLLLEDELAQVRRKEENDSNGIYYMLDYIKINTSSTSSDPLRRIRISAPDQINFTNECQKAHQALVQLDLEANVDGSVELAIPSGGYGFSLGDGGTCRLIWKDDTLHLRCPAVLREQFSNEDSRNPTTRHLSGWELMCLKKGEEKEKEKFVHKEDLILKFDDLNIRNEFLKSHPKIAKSSLKMLPGYNPAREEKVVMFWYIRWICEPIKYSSYSTVEATVKLKSVLDVDYCWQVLEANGFVVSNTTRNRRFNDPIETRKLFIECGIPNWFSTQGMLTDLISRILDINSIEYEDIYFIRMRNCPENVVSMRRELAKIRKRIYMAALDMRYPLHERINSRNIDLTDMYYFESAPYPWPFEVLPGRVLFADPDPWSRDAEKRMDATGFPIDRRDDASAEIIWTDQEKAEIFTNYFSRITPDGCNWHMRKHDRNGARLTFGYRTTLYISKAIRIACDSELRDLDKDLRNRHYQYPEDGPPVKDELVKRERYWAQLIDENDDLFKSNDSDNATMLTVEGYPRELFDDALHQRVVTDVNLMRKTLTIWGPADEVNRLIDNTRHFFNHPDEFFVETEIAIAPPRFPGHIRPVLVKIGLEKISQITGGAKISTNGTNPRNWTALKFKGSIAQFDRLDKFLNELLEELPSFCGVLPDFSYVPHCPICLTMITKAFYCLELCDHYYCLDCFANMVLDKVQSRDLSFVCLKPDCQHKIAVTDILRIILGPSNRIKSLDAVKLEPLLRSLKDSIAFGDTETMRVCPTPDCYGLIPFNPNDQPPGLPTSRQIKCVECNKYRCVGRNCLSRPHPGETCAQAEILRQNADESLKAYKRVVGEQNLKSCPSCTMLIEKDVGCNHMECTRCRMHFCWECGYQSKERAELYRHLGEAHGSYGGGWQIQGNQVLQAPPGEFVPNDVMGVAVFMEEMNEIAPAIWANWPGVNPNHIDAELFEAMLEDDFN</sequence>
<keyword evidence="3" id="KW-0677">Repeat</keyword>
<keyword evidence="5" id="KW-0833">Ubl conjugation pathway</keyword>
<dbReference type="GO" id="GO:0004842">
    <property type="term" value="F:ubiquitin-protein transferase activity"/>
    <property type="evidence" value="ECO:0007669"/>
    <property type="project" value="InterPro"/>
</dbReference>
<evidence type="ECO:0000256" key="6">
    <source>
        <dbReference type="ARBA" id="ARBA00022833"/>
    </source>
</evidence>
<dbReference type="Gene3D" id="1.20.120.1750">
    <property type="match status" value="1"/>
</dbReference>
<evidence type="ECO:0000313" key="10">
    <source>
        <dbReference type="Proteomes" id="UP000218231"/>
    </source>
</evidence>
<dbReference type="OrthoDB" id="61092at2759"/>
<dbReference type="InterPro" id="IPR031127">
    <property type="entry name" value="E3_UB_ligase_RBR"/>
</dbReference>
<comment type="caution">
    <text evidence="9">The sequence shown here is derived from an EMBL/GenBank/DDBJ whole genome shotgun (WGS) entry which is preliminary data.</text>
</comment>
<evidence type="ECO:0000256" key="3">
    <source>
        <dbReference type="ARBA" id="ARBA00022737"/>
    </source>
</evidence>
<evidence type="ECO:0000256" key="2">
    <source>
        <dbReference type="ARBA" id="ARBA00022723"/>
    </source>
</evidence>
<dbReference type="EMBL" id="LIAE01007310">
    <property type="protein sequence ID" value="PAV80143.1"/>
    <property type="molecule type" value="Genomic_DNA"/>
</dbReference>
<dbReference type="STRING" id="2018661.A0A2A2L220"/>
<keyword evidence="6" id="KW-0862">Zinc</keyword>
<dbReference type="Proteomes" id="UP000218231">
    <property type="component" value="Unassembled WGS sequence"/>
</dbReference>
<dbReference type="InterPro" id="IPR044066">
    <property type="entry name" value="TRIAD_supradom"/>
</dbReference>
<accession>A0A2A2L220</accession>
<dbReference type="GO" id="GO:0008270">
    <property type="term" value="F:zinc ion binding"/>
    <property type="evidence" value="ECO:0007669"/>
    <property type="project" value="UniProtKB-KW"/>
</dbReference>
<gene>
    <name evidence="9" type="ORF">WR25_19932</name>
</gene>
<evidence type="ECO:0000259" key="8">
    <source>
        <dbReference type="PROSITE" id="PS51873"/>
    </source>
</evidence>
<dbReference type="Gene3D" id="3.30.40.10">
    <property type="entry name" value="Zinc/RING finger domain, C3HC4 (zinc finger)"/>
    <property type="match status" value="1"/>
</dbReference>
<dbReference type="AlphaFoldDB" id="A0A2A2L220"/>
<name>A0A2A2L220_9BILA</name>
<keyword evidence="10" id="KW-1185">Reference proteome</keyword>
<reference evidence="9 10" key="1">
    <citation type="journal article" date="2017" name="Curr. Biol.">
        <title>Genome architecture and evolution of a unichromosomal asexual nematode.</title>
        <authorList>
            <person name="Fradin H."/>
            <person name="Zegar C."/>
            <person name="Gutwein M."/>
            <person name="Lucas J."/>
            <person name="Kovtun M."/>
            <person name="Corcoran D."/>
            <person name="Baugh L.R."/>
            <person name="Kiontke K."/>
            <person name="Gunsalus K."/>
            <person name="Fitch D.H."/>
            <person name="Piano F."/>
        </authorList>
    </citation>
    <scope>NUCLEOTIDE SEQUENCE [LARGE SCALE GENOMIC DNA]</scope>
    <source>
        <strain evidence="9">PF1309</strain>
    </source>
</reference>
<dbReference type="Pfam" id="PF22191">
    <property type="entry name" value="IBR_1"/>
    <property type="match status" value="1"/>
</dbReference>
<dbReference type="CDD" id="cd20335">
    <property type="entry name" value="BRcat_RBR"/>
    <property type="match status" value="1"/>
</dbReference>
<dbReference type="SUPFAM" id="SSF57850">
    <property type="entry name" value="RING/U-box"/>
    <property type="match status" value="2"/>
</dbReference>
<dbReference type="PANTHER" id="PTHR11685">
    <property type="entry name" value="RBR FAMILY RING FINGER AND IBR DOMAIN-CONTAINING"/>
    <property type="match status" value="1"/>
</dbReference>
<proteinExistence type="predicted"/>
<evidence type="ECO:0000256" key="5">
    <source>
        <dbReference type="ARBA" id="ARBA00022786"/>
    </source>
</evidence>
<feature type="region of interest" description="Disordered" evidence="7">
    <location>
        <begin position="1"/>
        <end position="22"/>
    </location>
</feature>